<proteinExistence type="predicted"/>
<dbReference type="EMBL" id="JANJYJ010000005">
    <property type="protein sequence ID" value="KAK3210550.1"/>
    <property type="molecule type" value="Genomic_DNA"/>
</dbReference>
<evidence type="ECO:0000313" key="2">
    <source>
        <dbReference type="Proteomes" id="UP001281410"/>
    </source>
</evidence>
<protein>
    <recommendedName>
        <fullName evidence="3">Pentatricopeptide repeat-containing protein</fullName>
    </recommendedName>
</protein>
<reference evidence="1" key="1">
    <citation type="journal article" date="2023" name="Plant J.">
        <title>Genome sequences and population genomics provide insights into the demographic history, inbreeding, and mutation load of two 'living fossil' tree species of Dipteronia.</title>
        <authorList>
            <person name="Feng Y."/>
            <person name="Comes H.P."/>
            <person name="Chen J."/>
            <person name="Zhu S."/>
            <person name="Lu R."/>
            <person name="Zhang X."/>
            <person name="Li P."/>
            <person name="Qiu J."/>
            <person name="Olsen K.M."/>
            <person name="Qiu Y."/>
        </authorList>
    </citation>
    <scope>NUCLEOTIDE SEQUENCE</scope>
    <source>
        <strain evidence="1">NBL</strain>
    </source>
</reference>
<evidence type="ECO:0000313" key="1">
    <source>
        <dbReference type="EMBL" id="KAK3210550.1"/>
    </source>
</evidence>
<evidence type="ECO:0008006" key="3">
    <source>
        <dbReference type="Google" id="ProtNLM"/>
    </source>
</evidence>
<dbReference type="AlphaFoldDB" id="A0AAE0AC84"/>
<keyword evidence="2" id="KW-1185">Reference proteome</keyword>
<sequence length="103" mass="11606">MTGTSVLHQSLFLAQKEDSSKHPQLTIIRLKEQECLSFLKRCNNMDQFKQVHAQLLKWGLFSNSFAATNLVATCALSDWGSMDYACSIFRQIDDPVACQGYSV</sequence>
<dbReference type="Proteomes" id="UP001281410">
    <property type="component" value="Unassembled WGS sequence"/>
</dbReference>
<name>A0AAE0AC84_9ROSI</name>
<comment type="caution">
    <text evidence="1">The sequence shown here is derived from an EMBL/GenBank/DDBJ whole genome shotgun (WGS) entry which is preliminary data.</text>
</comment>
<gene>
    <name evidence="1" type="ORF">Dsin_015256</name>
</gene>
<organism evidence="1 2">
    <name type="scientific">Dipteronia sinensis</name>
    <dbReference type="NCBI Taxonomy" id="43782"/>
    <lineage>
        <taxon>Eukaryota</taxon>
        <taxon>Viridiplantae</taxon>
        <taxon>Streptophyta</taxon>
        <taxon>Embryophyta</taxon>
        <taxon>Tracheophyta</taxon>
        <taxon>Spermatophyta</taxon>
        <taxon>Magnoliopsida</taxon>
        <taxon>eudicotyledons</taxon>
        <taxon>Gunneridae</taxon>
        <taxon>Pentapetalae</taxon>
        <taxon>rosids</taxon>
        <taxon>malvids</taxon>
        <taxon>Sapindales</taxon>
        <taxon>Sapindaceae</taxon>
        <taxon>Hippocastanoideae</taxon>
        <taxon>Acereae</taxon>
        <taxon>Dipteronia</taxon>
    </lineage>
</organism>
<accession>A0AAE0AC84</accession>